<dbReference type="Proteomes" id="UP000290657">
    <property type="component" value="Unassembled WGS sequence"/>
</dbReference>
<dbReference type="GO" id="GO:0006782">
    <property type="term" value="P:protoporphyrinogen IX biosynthetic process"/>
    <property type="evidence" value="ECO:0007669"/>
    <property type="project" value="UniProtKB-UniPathway"/>
</dbReference>
<dbReference type="GO" id="GO:0005829">
    <property type="term" value="C:cytosol"/>
    <property type="evidence" value="ECO:0007669"/>
    <property type="project" value="TreeGrafter"/>
</dbReference>
<dbReference type="PROSITE" id="PS00169">
    <property type="entry name" value="D_ALA_DEHYDRATASE"/>
    <property type="match status" value="1"/>
</dbReference>
<keyword evidence="6 13" id="KW-0456">Lyase</keyword>
<evidence type="ECO:0000256" key="12">
    <source>
        <dbReference type="PIRSR" id="PIRSR001415-5"/>
    </source>
</evidence>
<feature type="binding site" evidence="10">
    <location>
        <position position="273"/>
    </location>
    <ligand>
        <name>5-aminolevulinate</name>
        <dbReference type="ChEBI" id="CHEBI:356416"/>
        <label>2</label>
    </ligand>
</feature>
<protein>
    <recommendedName>
        <fullName evidence="4 13">Delta-aminolevulinic acid dehydratase</fullName>
        <ecNumber evidence="3 13">4.2.1.24</ecNumber>
    </recommendedName>
</protein>
<dbReference type="PRINTS" id="PR00144">
    <property type="entry name" value="DALDHYDRTASE"/>
</dbReference>
<evidence type="ECO:0000256" key="2">
    <source>
        <dbReference type="ARBA" id="ARBA00008055"/>
    </source>
</evidence>
<comment type="catalytic activity">
    <reaction evidence="8 13">
        <text>2 5-aminolevulinate = porphobilinogen + 2 H2O + H(+)</text>
        <dbReference type="Rhea" id="RHEA:24064"/>
        <dbReference type="ChEBI" id="CHEBI:15377"/>
        <dbReference type="ChEBI" id="CHEBI:15378"/>
        <dbReference type="ChEBI" id="CHEBI:58126"/>
        <dbReference type="ChEBI" id="CHEBI:356416"/>
        <dbReference type="EC" id="4.2.1.24"/>
    </reaction>
</comment>
<dbReference type="PANTHER" id="PTHR11458">
    <property type="entry name" value="DELTA-AMINOLEVULINIC ACID DEHYDRATASE"/>
    <property type="match status" value="1"/>
</dbReference>
<feature type="binding site" evidence="10">
    <location>
        <position position="204"/>
    </location>
    <ligand>
        <name>5-aminolevulinate</name>
        <dbReference type="ChEBI" id="CHEBI:356416"/>
        <label>1</label>
    </ligand>
</feature>
<evidence type="ECO:0000256" key="11">
    <source>
        <dbReference type="PIRSR" id="PIRSR001415-3"/>
    </source>
</evidence>
<feature type="binding site" evidence="11">
    <location>
        <position position="117"/>
    </location>
    <ligand>
        <name>Zn(2+)</name>
        <dbReference type="ChEBI" id="CHEBI:29105"/>
        <note>catalytic</note>
    </ligand>
</feature>
<keyword evidence="5" id="KW-0350">Heme biosynthesis</keyword>
<accession>A0A4Q0XUL2</accession>
<evidence type="ECO:0000256" key="1">
    <source>
        <dbReference type="ARBA" id="ARBA00004694"/>
    </source>
</evidence>
<dbReference type="FunFam" id="3.20.20.70:FF:000019">
    <property type="entry name" value="Delta-aminolevulinic acid dehydratase"/>
    <property type="match status" value="1"/>
</dbReference>
<sequence length="324" mass="36346">MFKRFRRLRINETLRDLVRETTLTPNDFIYPLFVREGEKIKTEVSSMPGVFQMSIDEILKECEAIQKVGLNSIILFGIPDVKDSVGSECLCEESIIARTIKAIKAQFPTMFVATDLCFCEYTDHGHCGILDPKTQTVDNDKTLEISAQQALVHARAGADMIAPSGMMDGIIETLRTALDDNGFENLPIMAYSTKFASAYYGPFRDVAESTPSFGDRRSYQMDPANRLEAIEESLEDERQGADILMVKPALSYLDLIRDIRNETRLPLAVYNVSGEYAILKHAGNAGLVDYDRVMMETLLSFKRAGADIIITYHAKEACILLNQK</sequence>
<dbReference type="CDD" id="cd00384">
    <property type="entry name" value="ALAD_PBGS"/>
    <property type="match status" value="1"/>
</dbReference>
<comment type="caution">
    <text evidence="15">The sequence shown here is derived from an EMBL/GenBank/DDBJ whole genome shotgun (WGS) entry which is preliminary data.</text>
</comment>
<evidence type="ECO:0000256" key="4">
    <source>
        <dbReference type="ARBA" id="ARBA00020771"/>
    </source>
</evidence>
<feature type="binding site" evidence="11">
    <location>
        <position position="127"/>
    </location>
    <ligand>
        <name>Zn(2+)</name>
        <dbReference type="ChEBI" id="CHEBI:29105"/>
        <note>catalytic</note>
    </ligand>
</feature>
<gene>
    <name evidence="15" type="ORF">CRV04_04420</name>
</gene>
<keyword evidence="16" id="KW-1185">Reference proteome</keyword>
<keyword evidence="11" id="KW-0479">Metal-binding</keyword>
<evidence type="ECO:0000313" key="15">
    <source>
        <dbReference type="EMBL" id="RXJ60254.1"/>
    </source>
</evidence>
<organism evidence="15 16">
    <name type="scientific">Candidatus Marinarcus aquaticus</name>
    <dbReference type="NCBI Taxonomy" id="2044504"/>
    <lineage>
        <taxon>Bacteria</taxon>
        <taxon>Pseudomonadati</taxon>
        <taxon>Campylobacterota</taxon>
        <taxon>Epsilonproteobacteria</taxon>
        <taxon>Campylobacterales</taxon>
        <taxon>Arcobacteraceae</taxon>
        <taxon>Candidatus Marinarcus</taxon>
    </lineage>
</organism>
<dbReference type="OrthoDB" id="9805001at2"/>
<keyword evidence="11" id="KW-0862">Zinc</keyword>
<reference evidence="15 16" key="1">
    <citation type="submission" date="2017-10" db="EMBL/GenBank/DDBJ databases">
        <title>Genomics of the genus Arcobacter.</title>
        <authorList>
            <person name="Perez-Cataluna A."/>
            <person name="Figueras M.J."/>
        </authorList>
    </citation>
    <scope>NUCLEOTIDE SEQUENCE [LARGE SCALE GENOMIC DNA]</scope>
    <source>
        <strain evidence="15 16">CECT 8987</strain>
    </source>
</reference>
<dbReference type="NCBIfam" id="NF006762">
    <property type="entry name" value="PRK09283.1"/>
    <property type="match status" value="1"/>
</dbReference>
<dbReference type="GO" id="GO:0004655">
    <property type="term" value="F:porphobilinogen synthase activity"/>
    <property type="evidence" value="ECO:0007669"/>
    <property type="project" value="UniProtKB-EC"/>
</dbReference>
<keyword evidence="7 13" id="KW-0627">Porphyrin biosynthesis</keyword>
<comment type="pathway">
    <text evidence="1">Porphyrin-containing compound metabolism; protoporphyrin-IX biosynthesis; coproporphyrinogen-III from 5-aminolevulinate: step 1/4.</text>
</comment>
<dbReference type="GO" id="GO:0008270">
    <property type="term" value="F:zinc ion binding"/>
    <property type="evidence" value="ECO:0007669"/>
    <property type="project" value="TreeGrafter"/>
</dbReference>
<dbReference type="Pfam" id="PF00490">
    <property type="entry name" value="ALAD"/>
    <property type="match status" value="1"/>
</dbReference>
<feature type="binding site" evidence="12">
    <location>
        <position position="232"/>
    </location>
    <ligand>
        <name>Mg(2+)</name>
        <dbReference type="ChEBI" id="CHEBI:18420"/>
    </ligand>
</feature>
<feature type="binding site" evidence="10">
    <location>
        <position position="216"/>
    </location>
    <ligand>
        <name>5-aminolevulinate</name>
        <dbReference type="ChEBI" id="CHEBI:356416"/>
        <label>1</label>
    </ligand>
</feature>
<evidence type="ECO:0000256" key="6">
    <source>
        <dbReference type="ARBA" id="ARBA00023239"/>
    </source>
</evidence>
<feature type="binding site" evidence="10">
    <location>
        <position position="312"/>
    </location>
    <ligand>
        <name>5-aminolevulinate</name>
        <dbReference type="ChEBI" id="CHEBI:356416"/>
        <label>2</label>
    </ligand>
</feature>
<evidence type="ECO:0000256" key="5">
    <source>
        <dbReference type="ARBA" id="ARBA00023133"/>
    </source>
</evidence>
<proteinExistence type="inferred from homology"/>
<evidence type="ECO:0000256" key="13">
    <source>
        <dbReference type="RuleBase" id="RU000515"/>
    </source>
</evidence>
<dbReference type="SMART" id="SM01004">
    <property type="entry name" value="ALAD"/>
    <property type="match status" value="1"/>
</dbReference>
<dbReference type="EMBL" id="PDKN01000002">
    <property type="protein sequence ID" value="RXJ60254.1"/>
    <property type="molecule type" value="Genomic_DNA"/>
</dbReference>
<evidence type="ECO:0000256" key="3">
    <source>
        <dbReference type="ARBA" id="ARBA00012053"/>
    </source>
</evidence>
<feature type="active site" description="Schiff-base intermediate with substrate" evidence="9">
    <location>
        <position position="194"/>
    </location>
</feature>
<dbReference type="SUPFAM" id="SSF51569">
    <property type="entry name" value="Aldolase"/>
    <property type="match status" value="1"/>
</dbReference>
<dbReference type="InterPro" id="IPR030656">
    <property type="entry name" value="ALAD_AS"/>
</dbReference>
<evidence type="ECO:0000256" key="10">
    <source>
        <dbReference type="PIRSR" id="PIRSR001415-2"/>
    </source>
</evidence>
<dbReference type="PIRSF" id="PIRSF001415">
    <property type="entry name" value="Porphbilin_synth"/>
    <property type="match status" value="1"/>
</dbReference>
<dbReference type="InterPro" id="IPR001731">
    <property type="entry name" value="ALAD"/>
</dbReference>
<keyword evidence="12" id="KW-0460">Magnesium</keyword>
<evidence type="ECO:0000256" key="8">
    <source>
        <dbReference type="ARBA" id="ARBA00047651"/>
    </source>
</evidence>
<evidence type="ECO:0000256" key="7">
    <source>
        <dbReference type="ARBA" id="ARBA00023244"/>
    </source>
</evidence>
<dbReference type="UniPathway" id="UPA00251">
    <property type="reaction ID" value="UER00318"/>
</dbReference>
<dbReference type="RefSeq" id="WP_128995603.1">
    <property type="nucleotide sequence ID" value="NZ_PDKN01000002.1"/>
</dbReference>
<dbReference type="AlphaFoldDB" id="A0A4Q0XUL2"/>
<evidence type="ECO:0000256" key="9">
    <source>
        <dbReference type="PIRSR" id="PIRSR001415-1"/>
    </source>
</evidence>
<comment type="subunit">
    <text evidence="13">Homooctamer.</text>
</comment>
<dbReference type="PANTHER" id="PTHR11458:SF0">
    <property type="entry name" value="DELTA-AMINOLEVULINIC ACID DEHYDRATASE"/>
    <property type="match status" value="1"/>
</dbReference>
<evidence type="ECO:0000313" key="16">
    <source>
        <dbReference type="Proteomes" id="UP000290657"/>
    </source>
</evidence>
<feature type="active site" description="Schiff-base intermediate with substrate" evidence="9">
    <location>
        <position position="247"/>
    </location>
</feature>
<comment type="similarity">
    <text evidence="2 14">Belongs to the ALAD family.</text>
</comment>
<evidence type="ECO:0000256" key="14">
    <source>
        <dbReference type="RuleBase" id="RU004161"/>
    </source>
</evidence>
<dbReference type="EC" id="4.2.1.24" evidence="3 13"/>
<feature type="binding site" evidence="11">
    <location>
        <position position="119"/>
    </location>
    <ligand>
        <name>Zn(2+)</name>
        <dbReference type="ChEBI" id="CHEBI:29105"/>
        <note>catalytic</note>
    </ligand>
</feature>
<dbReference type="Gene3D" id="3.20.20.70">
    <property type="entry name" value="Aldolase class I"/>
    <property type="match status" value="1"/>
</dbReference>
<dbReference type="InterPro" id="IPR013785">
    <property type="entry name" value="Aldolase_TIM"/>
</dbReference>
<name>A0A4Q0XUL2_9BACT</name>